<organism evidence="2 3">
    <name type="scientific">Leptothrix cholodnii (strain ATCC 51168 / LMG 8142 / SP-6)</name>
    <name type="common">Leptothrix discophora (strain SP-6)</name>
    <dbReference type="NCBI Taxonomy" id="395495"/>
    <lineage>
        <taxon>Bacteria</taxon>
        <taxon>Pseudomonadati</taxon>
        <taxon>Pseudomonadota</taxon>
        <taxon>Betaproteobacteria</taxon>
        <taxon>Burkholderiales</taxon>
        <taxon>Sphaerotilaceae</taxon>
        <taxon>Leptothrix</taxon>
    </lineage>
</organism>
<dbReference type="STRING" id="395495.Lcho_0945"/>
<gene>
    <name evidence="2" type="ordered locus">Lcho_0945</name>
</gene>
<protein>
    <submittedName>
        <fullName evidence="2">Uncharacterized protein</fullName>
    </submittedName>
</protein>
<name>B1Y2K1_LEPCP</name>
<sequence length="86" mass="9402">MSTLFSWSRWLGFFGRKAKPVKAGKRPAVRKHPQDFADYGTAFGLEMSLTNQAASDQIEAPASKPGRKAKTKPGKAVAREAVTPIR</sequence>
<accession>B1Y2K1</accession>
<dbReference type="Proteomes" id="UP000001693">
    <property type="component" value="Chromosome"/>
</dbReference>
<proteinExistence type="predicted"/>
<reference evidence="2 3" key="1">
    <citation type="submission" date="2008-03" db="EMBL/GenBank/DDBJ databases">
        <title>Complete sequence of Leptothrix cholodnii SP-6.</title>
        <authorList>
            <consortium name="US DOE Joint Genome Institute"/>
            <person name="Copeland A."/>
            <person name="Lucas S."/>
            <person name="Lapidus A."/>
            <person name="Glavina del Rio T."/>
            <person name="Dalin E."/>
            <person name="Tice H."/>
            <person name="Bruce D."/>
            <person name="Goodwin L."/>
            <person name="Pitluck S."/>
            <person name="Chertkov O."/>
            <person name="Brettin T."/>
            <person name="Detter J.C."/>
            <person name="Han C."/>
            <person name="Kuske C.R."/>
            <person name="Schmutz J."/>
            <person name="Larimer F."/>
            <person name="Land M."/>
            <person name="Hauser L."/>
            <person name="Kyrpides N."/>
            <person name="Lykidis A."/>
            <person name="Emerson D."/>
            <person name="Richardson P."/>
        </authorList>
    </citation>
    <scope>NUCLEOTIDE SEQUENCE [LARGE SCALE GENOMIC DNA]</scope>
    <source>
        <strain evidence="3">ATCC 51168 / LMG 8142 / SP-6</strain>
    </source>
</reference>
<evidence type="ECO:0000313" key="2">
    <source>
        <dbReference type="EMBL" id="ACB33217.1"/>
    </source>
</evidence>
<dbReference type="HOGENOM" id="CLU_2494079_0_0_4"/>
<evidence type="ECO:0000313" key="3">
    <source>
        <dbReference type="Proteomes" id="UP000001693"/>
    </source>
</evidence>
<evidence type="ECO:0000256" key="1">
    <source>
        <dbReference type="SAM" id="MobiDB-lite"/>
    </source>
</evidence>
<dbReference type="AlphaFoldDB" id="B1Y2K1"/>
<dbReference type="RefSeq" id="WP_012345979.1">
    <property type="nucleotide sequence ID" value="NC_010524.1"/>
</dbReference>
<dbReference type="KEGG" id="lch:Lcho_0945"/>
<dbReference type="EMBL" id="CP001013">
    <property type="protein sequence ID" value="ACB33217.1"/>
    <property type="molecule type" value="Genomic_DNA"/>
</dbReference>
<dbReference type="OrthoDB" id="9154413at2"/>
<feature type="region of interest" description="Disordered" evidence="1">
    <location>
        <begin position="55"/>
        <end position="86"/>
    </location>
</feature>
<keyword evidence="3" id="KW-1185">Reference proteome</keyword>